<protein>
    <recommendedName>
        <fullName evidence="1">Transferrin receptor-like dimerisation domain-containing protein</fullName>
    </recommendedName>
</protein>
<dbReference type="GO" id="GO:0004180">
    <property type="term" value="F:carboxypeptidase activity"/>
    <property type="evidence" value="ECO:0007669"/>
    <property type="project" value="TreeGrafter"/>
</dbReference>
<dbReference type="PANTHER" id="PTHR10404">
    <property type="entry name" value="N-ACETYLATED-ALPHA-LINKED ACIDIC DIPEPTIDASE"/>
    <property type="match status" value="1"/>
</dbReference>
<name>A0A498T0Z9_ACAVI</name>
<dbReference type="AlphaFoldDB" id="A0A498T0Z9"/>
<accession>A0A498T0Z9</accession>
<dbReference type="Proteomes" id="UP000276991">
    <property type="component" value="Unassembled WGS sequence"/>
</dbReference>
<dbReference type="OrthoDB" id="5841748at2759"/>
<dbReference type="Pfam" id="PF04253">
    <property type="entry name" value="TFR_dimer"/>
    <property type="match status" value="1"/>
</dbReference>
<dbReference type="InterPro" id="IPR007365">
    <property type="entry name" value="TFR-like_dimer_dom"/>
</dbReference>
<dbReference type="STRING" id="6277.A0A498T0Z9"/>
<dbReference type="EMBL" id="UPTC01005694">
    <property type="protein sequence ID" value="VBB35362.1"/>
    <property type="molecule type" value="Genomic_DNA"/>
</dbReference>
<sequence length="139" mass="16203">MLHDAKHQLNYLYNVSVEFLEYAKKFDNIIRYALTNYVTKLYDLKNFSWINDRLMGVERCFINPRGIPGEASQRHLLFSVSSKNKYHFITMTTIHDAIDAFKRAKTDAERVLTGRQIAFQISVIQHSIECAISTLSNRI</sequence>
<dbReference type="SUPFAM" id="SSF47672">
    <property type="entry name" value="Transferrin receptor-like dimerisation domain"/>
    <property type="match status" value="1"/>
</dbReference>
<proteinExistence type="predicted"/>
<organism evidence="2 3">
    <name type="scientific">Acanthocheilonema viteae</name>
    <name type="common">Filarial nematode worm</name>
    <name type="synonym">Dipetalonema viteae</name>
    <dbReference type="NCBI Taxonomy" id="6277"/>
    <lineage>
        <taxon>Eukaryota</taxon>
        <taxon>Metazoa</taxon>
        <taxon>Ecdysozoa</taxon>
        <taxon>Nematoda</taxon>
        <taxon>Chromadorea</taxon>
        <taxon>Rhabditida</taxon>
        <taxon>Spirurina</taxon>
        <taxon>Spiruromorpha</taxon>
        <taxon>Filarioidea</taxon>
        <taxon>Onchocercidae</taxon>
        <taxon>Acanthocheilonema</taxon>
    </lineage>
</organism>
<keyword evidence="3" id="KW-1185">Reference proteome</keyword>
<gene>
    <name evidence="2" type="ORF">NAV_LOCUS10153</name>
</gene>
<reference evidence="2 3" key="1">
    <citation type="submission" date="2018-08" db="EMBL/GenBank/DDBJ databases">
        <authorList>
            <person name="Laetsch R D."/>
            <person name="Stevens L."/>
            <person name="Kumar S."/>
            <person name="Blaxter L. M."/>
        </authorList>
    </citation>
    <scope>NUCLEOTIDE SEQUENCE [LARGE SCALE GENOMIC DNA]</scope>
</reference>
<dbReference type="InterPro" id="IPR039373">
    <property type="entry name" value="Peptidase_M28B"/>
</dbReference>
<evidence type="ECO:0000313" key="3">
    <source>
        <dbReference type="Proteomes" id="UP000276991"/>
    </source>
</evidence>
<feature type="domain" description="Transferrin receptor-like dimerisation" evidence="1">
    <location>
        <begin position="5"/>
        <end position="135"/>
    </location>
</feature>
<dbReference type="Gene3D" id="1.20.930.40">
    <property type="entry name" value="Transferrin receptor-like, dimerisation domain"/>
    <property type="match status" value="1"/>
</dbReference>
<evidence type="ECO:0000313" key="2">
    <source>
        <dbReference type="EMBL" id="VBB35362.1"/>
    </source>
</evidence>
<dbReference type="PANTHER" id="PTHR10404:SF77">
    <property type="entry name" value="GLUTAMATE CARBOXYPEPTIDASE 2 HOMOLOG"/>
    <property type="match status" value="1"/>
</dbReference>
<evidence type="ECO:0000259" key="1">
    <source>
        <dbReference type="Pfam" id="PF04253"/>
    </source>
</evidence>
<dbReference type="InterPro" id="IPR036757">
    <property type="entry name" value="TFR-like_dimer_dom_sf"/>
</dbReference>